<keyword evidence="1" id="KW-0328">Glycosyltransferase</keyword>
<evidence type="ECO:0000313" key="1">
    <source>
        <dbReference type="EMBL" id="MBC8579065.1"/>
    </source>
</evidence>
<gene>
    <name evidence="1" type="ORF">H8718_05890</name>
</gene>
<dbReference type="Proteomes" id="UP000655830">
    <property type="component" value="Unassembled WGS sequence"/>
</dbReference>
<name>A0A926I8U6_9FIRM</name>
<sequence length="239" mass="26519">MMQEQIKIPCKSNADLVLKAIPGHFSSDRFHINYYIDMTFLKMRQKEAKLVAQVMAEQYVRKVKLDTNIMGLEPSWKSMSELGATKTPIDTIICMDGCEVIGAYLAEELSIGGFPSNNKHNSFYVITPEFDKSGQMVVNKNIKPMIYGKNVLIVLATAMSGGTISKAIRTILAYGGKVTGLSVIFANIDKVDEYPVNAIFTKNDLPNFKLSSPDMCEDCKAKKPLDAIVNSYGLQILED</sequence>
<dbReference type="AlphaFoldDB" id="A0A926I8U6"/>
<dbReference type="RefSeq" id="WP_249332217.1">
    <property type="nucleotide sequence ID" value="NZ_JACRSY010000007.1"/>
</dbReference>
<dbReference type="CDD" id="cd06223">
    <property type="entry name" value="PRTases_typeI"/>
    <property type="match status" value="1"/>
</dbReference>
<dbReference type="EMBL" id="JACRSY010000007">
    <property type="protein sequence ID" value="MBC8579065.1"/>
    <property type="molecule type" value="Genomic_DNA"/>
</dbReference>
<protein>
    <submittedName>
        <fullName evidence="1">Phosphoribosyltransferase</fullName>
    </submittedName>
</protein>
<organism evidence="1 2">
    <name type="scientific">Zhenhengia yiwuensis</name>
    <dbReference type="NCBI Taxonomy" id="2763666"/>
    <lineage>
        <taxon>Bacteria</taxon>
        <taxon>Bacillati</taxon>
        <taxon>Bacillota</taxon>
        <taxon>Clostridia</taxon>
        <taxon>Lachnospirales</taxon>
        <taxon>Lachnospiraceae</taxon>
        <taxon>Zhenhengia</taxon>
    </lineage>
</organism>
<comment type="caution">
    <text evidence="1">The sequence shown here is derived from an EMBL/GenBank/DDBJ whole genome shotgun (WGS) entry which is preliminary data.</text>
</comment>
<proteinExistence type="predicted"/>
<dbReference type="InterPro" id="IPR029057">
    <property type="entry name" value="PRTase-like"/>
</dbReference>
<keyword evidence="2" id="KW-1185">Reference proteome</keyword>
<accession>A0A926I8U6</accession>
<dbReference type="InterPro" id="IPR000836">
    <property type="entry name" value="PRTase_dom"/>
</dbReference>
<dbReference type="GO" id="GO:0016757">
    <property type="term" value="F:glycosyltransferase activity"/>
    <property type="evidence" value="ECO:0007669"/>
    <property type="project" value="UniProtKB-KW"/>
</dbReference>
<dbReference type="SUPFAM" id="SSF53271">
    <property type="entry name" value="PRTase-like"/>
    <property type="match status" value="1"/>
</dbReference>
<keyword evidence="1" id="KW-0808">Transferase</keyword>
<reference evidence="1" key="1">
    <citation type="submission" date="2020-08" db="EMBL/GenBank/DDBJ databases">
        <title>Genome public.</title>
        <authorList>
            <person name="Liu C."/>
            <person name="Sun Q."/>
        </authorList>
    </citation>
    <scope>NUCLEOTIDE SEQUENCE</scope>
    <source>
        <strain evidence="1">NSJ-12</strain>
    </source>
</reference>
<evidence type="ECO:0000313" key="2">
    <source>
        <dbReference type="Proteomes" id="UP000655830"/>
    </source>
</evidence>
<dbReference type="Gene3D" id="3.40.50.2020">
    <property type="match status" value="1"/>
</dbReference>